<organism evidence="1">
    <name type="scientific">marine sediment metagenome</name>
    <dbReference type="NCBI Taxonomy" id="412755"/>
    <lineage>
        <taxon>unclassified sequences</taxon>
        <taxon>metagenomes</taxon>
        <taxon>ecological metagenomes</taxon>
    </lineage>
</organism>
<dbReference type="EMBL" id="BARU01007678">
    <property type="protein sequence ID" value="GAH46875.1"/>
    <property type="molecule type" value="Genomic_DNA"/>
</dbReference>
<proteinExistence type="predicted"/>
<evidence type="ECO:0000313" key="1">
    <source>
        <dbReference type="EMBL" id="GAH46875.1"/>
    </source>
</evidence>
<comment type="caution">
    <text evidence="1">The sequence shown here is derived from an EMBL/GenBank/DDBJ whole genome shotgun (WGS) entry which is preliminary data.</text>
</comment>
<name>X1GPR9_9ZZZZ</name>
<dbReference type="AlphaFoldDB" id="X1GPR9"/>
<accession>X1GPR9</accession>
<protein>
    <submittedName>
        <fullName evidence="1">Uncharacterized protein</fullName>
    </submittedName>
</protein>
<feature type="non-terminal residue" evidence="1">
    <location>
        <position position="100"/>
    </location>
</feature>
<gene>
    <name evidence="1" type="ORF">S03H2_15129</name>
</gene>
<reference evidence="1" key="1">
    <citation type="journal article" date="2014" name="Front. Microbiol.">
        <title>High frequency of phylogenetically diverse reductive dehalogenase-homologous genes in deep subseafloor sedimentary metagenomes.</title>
        <authorList>
            <person name="Kawai M."/>
            <person name="Futagami T."/>
            <person name="Toyoda A."/>
            <person name="Takaki Y."/>
            <person name="Nishi S."/>
            <person name="Hori S."/>
            <person name="Arai W."/>
            <person name="Tsubouchi T."/>
            <person name="Morono Y."/>
            <person name="Uchiyama I."/>
            <person name="Ito T."/>
            <person name="Fujiyama A."/>
            <person name="Inagaki F."/>
            <person name="Takami H."/>
        </authorList>
    </citation>
    <scope>NUCLEOTIDE SEQUENCE</scope>
    <source>
        <strain evidence="1">Expedition CK06-06</strain>
    </source>
</reference>
<sequence>MSSWQPNSDDVFRCLYRMMQNAESCDSFPVLIQNTDPMPVALCQSICLHLDTYKENYLLFNSLGLCVLTGTTVWSDPVELEDVKEIAFTVQRNAGHCGLS</sequence>